<organism evidence="4 5">
    <name type="scientific">Spirochaeta africana (strain ATCC 700263 / DSM 8902 / Z-7692)</name>
    <dbReference type="NCBI Taxonomy" id="889378"/>
    <lineage>
        <taxon>Bacteria</taxon>
        <taxon>Pseudomonadati</taxon>
        <taxon>Spirochaetota</taxon>
        <taxon>Spirochaetia</taxon>
        <taxon>Spirochaetales</taxon>
        <taxon>Spirochaetaceae</taxon>
        <taxon>Spirochaeta</taxon>
    </lineage>
</organism>
<evidence type="ECO:0000313" key="4">
    <source>
        <dbReference type="EMBL" id="AFG36943.1"/>
    </source>
</evidence>
<dbReference type="NCBIfam" id="TIGR00254">
    <property type="entry name" value="GGDEF"/>
    <property type="match status" value="1"/>
</dbReference>
<dbReference type="Gene3D" id="3.30.450.40">
    <property type="match status" value="1"/>
</dbReference>
<comment type="catalytic activity">
    <reaction evidence="2">
        <text>2 GTP = 3',3'-c-di-GMP + 2 diphosphate</text>
        <dbReference type="Rhea" id="RHEA:24898"/>
        <dbReference type="ChEBI" id="CHEBI:33019"/>
        <dbReference type="ChEBI" id="CHEBI:37565"/>
        <dbReference type="ChEBI" id="CHEBI:58805"/>
        <dbReference type="EC" id="2.7.7.65"/>
    </reaction>
</comment>
<dbReference type="InterPro" id="IPR050469">
    <property type="entry name" value="Diguanylate_Cyclase"/>
</dbReference>
<dbReference type="FunFam" id="3.30.70.270:FF:000001">
    <property type="entry name" value="Diguanylate cyclase domain protein"/>
    <property type="match status" value="1"/>
</dbReference>
<dbReference type="SUPFAM" id="SSF55073">
    <property type="entry name" value="Nucleotide cyclase"/>
    <property type="match status" value="1"/>
</dbReference>
<dbReference type="eggNOG" id="COG3706">
    <property type="taxonomic scope" value="Bacteria"/>
</dbReference>
<dbReference type="PATRIC" id="fig|889378.3.peg.854"/>
<dbReference type="STRING" id="889378.Spiaf_0851"/>
<dbReference type="InterPro" id="IPR043128">
    <property type="entry name" value="Rev_trsase/Diguanyl_cyclase"/>
</dbReference>
<feature type="domain" description="GGDEF" evidence="3">
    <location>
        <begin position="828"/>
        <end position="955"/>
    </location>
</feature>
<dbReference type="Proteomes" id="UP000007383">
    <property type="component" value="Chromosome"/>
</dbReference>
<dbReference type="SUPFAM" id="SSF48452">
    <property type="entry name" value="TPR-like"/>
    <property type="match status" value="1"/>
</dbReference>
<evidence type="ECO:0000256" key="1">
    <source>
        <dbReference type="ARBA" id="ARBA00012528"/>
    </source>
</evidence>
<dbReference type="PROSITE" id="PS50887">
    <property type="entry name" value="GGDEF"/>
    <property type="match status" value="1"/>
</dbReference>
<dbReference type="EC" id="2.7.7.65" evidence="1"/>
<dbReference type="Gene3D" id="1.25.40.10">
    <property type="entry name" value="Tetratricopeptide repeat domain"/>
    <property type="match status" value="1"/>
</dbReference>
<evidence type="ECO:0000313" key="5">
    <source>
        <dbReference type="Proteomes" id="UP000007383"/>
    </source>
</evidence>
<dbReference type="GO" id="GO:0052621">
    <property type="term" value="F:diguanylate cyclase activity"/>
    <property type="evidence" value="ECO:0007669"/>
    <property type="project" value="UniProtKB-EC"/>
</dbReference>
<dbReference type="InterPro" id="IPR029016">
    <property type="entry name" value="GAF-like_dom_sf"/>
</dbReference>
<proteinExistence type="predicted"/>
<evidence type="ECO:0000256" key="2">
    <source>
        <dbReference type="ARBA" id="ARBA00034247"/>
    </source>
</evidence>
<dbReference type="InterPro" id="IPR000160">
    <property type="entry name" value="GGDEF_dom"/>
</dbReference>
<dbReference type="InterPro" id="IPR011990">
    <property type="entry name" value="TPR-like_helical_dom_sf"/>
</dbReference>
<sequence>MHIEVTCLESHVRDVFFPYSSILATELQNPAARREFMREVRSAPAYLRPLIRLAVRRDPSTDKALRTLFYEQYRECFSDVVAFLARFLLDRRRAADGGANVDGGVDAADSVVIRIFHPQYLPHTFEHLTALVRRGVQQAGCRLQLDLVPDSGASPGLTDFSTSQLGGYLRMGTAAGLEPAILGEFTARRLSDDCIPIVLGIMYGSEFMARAVDTAVHLLLPVVQENAPVLFSSYTIIGAHYSDTNQLDMANVFFRKAWDILAAAPDLQPTAFSTYFYYKLAVVLSMDRELFSEDAGTIFDRAIEQAEAVGLRWFLPAITRSVSYYYSSLSQGETALAYGLRALELAREQGYPLEVFLCLRNAGVVLQMQKRSDEALEYLDAAASHEVSGVLPVERARIHNSIGFLHFSHGRWQESLAQYTRAFRLLVDAFADENIAEITVTLNNMFEVLLATNNLSAALSYAEMSHQLAAHFTSRRLIRRWNLIQSIVFLTHVSIRLGDMQAARDYLQLFRQHRRVNEHFINVFHQRRLEVLIDRDFSPERISGVMDLVAEQLDDSAYLQIYVVYFYMDLYSATGEHRWHAAAGSLAEKYDIRCFLDAYETPPPLDIAKYREAVPFDLLFAYVGIKKDASDKSHQLLYYRVVHDFGKMIINENSLSVICDFLRTILLENFSARFIFLFVVEDFSYSPVIAEASLAPDTKQELLDGFLTLGTQLLGTHDRGIRIGRSHDYQPNFCDSQSVLLVPIGGDDDSRGFLVVGNSADDNWVYTEEDTHILQSIIDLLHLKMDNIEYVTHMENVNQIDSLTGLYNIRVFQQKSTELLALFARRNIPFCMLVLDADNFKQVNDQLGHLEGNRVIKKTARTLLDTVRAYDIVIRYGGDEFIVLIPDAELTQAVQAAERIRHAIAAAFAAEAVPLTVSVGAGQYANHYQDMEEFFQAVDRALYHAKRTKNCVQPV</sequence>
<dbReference type="PANTHER" id="PTHR45138">
    <property type="entry name" value="REGULATORY COMPONENTS OF SENSORY TRANSDUCTION SYSTEM"/>
    <property type="match status" value="1"/>
</dbReference>
<dbReference type="AlphaFoldDB" id="H9UHF0"/>
<dbReference type="PANTHER" id="PTHR45138:SF9">
    <property type="entry name" value="DIGUANYLATE CYCLASE DGCM-RELATED"/>
    <property type="match status" value="1"/>
</dbReference>
<evidence type="ECO:0000259" key="3">
    <source>
        <dbReference type="PROSITE" id="PS50887"/>
    </source>
</evidence>
<dbReference type="RefSeq" id="WP_014454940.1">
    <property type="nucleotide sequence ID" value="NC_017098.1"/>
</dbReference>
<reference evidence="5" key="1">
    <citation type="journal article" date="2013" name="Stand. Genomic Sci.">
        <title>Complete genome sequence of the halophilic bacterium Spirochaeta africana type strain (Z-7692(T)) from the alkaline Lake Magadi in the East African Rift.</title>
        <authorList>
            <person name="Liolos K."/>
            <person name="Abt B."/>
            <person name="Scheuner C."/>
            <person name="Teshima H."/>
            <person name="Held B."/>
            <person name="Lapidus A."/>
            <person name="Nolan M."/>
            <person name="Lucas S."/>
            <person name="Deshpande S."/>
            <person name="Cheng J.F."/>
            <person name="Tapia R."/>
            <person name="Goodwin L.A."/>
            <person name="Pitluck S."/>
            <person name="Pagani I."/>
            <person name="Ivanova N."/>
            <person name="Mavromatis K."/>
            <person name="Mikhailova N."/>
            <person name="Huntemann M."/>
            <person name="Pati A."/>
            <person name="Chen A."/>
            <person name="Palaniappan K."/>
            <person name="Land M."/>
            <person name="Rohde M."/>
            <person name="Tindall B.J."/>
            <person name="Detter J.C."/>
            <person name="Goker M."/>
            <person name="Bristow J."/>
            <person name="Eisen J.A."/>
            <person name="Markowitz V."/>
            <person name="Hugenholtz P."/>
            <person name="Woyke T."/>
            <person name="Klenk H.P."/>
            <person name="Kyrpides N.C."/>
        </authorList>
    </citation>
    <scope>NUCLEOTIDE SEQUENCE</scope>
    <source>
        <strain evidence="5">ATCC 700263 / DSM 8902 / Z-7692</strain>
    </source>
</reference>
<accession>H9UHF0</accession>
<name>H9UHF0_SPIAZ</name>
<protein>
    <recommendedName>
        <fullName evidence="1">diguanylate cyclase</fullName>
        <ecNumber evidence="1">2.7.7.65</ecNumber>
    </recommendedName>
</protein>
<dbReference type="EMBL" id="CP003282">
    <property type="protein sequence ID" value="AFG36943.1"/>
    <property type="molecule type" value="Genomic_DNA"/>
</dbReference>
<gene>
    <name evidence="4" type="ordered locus">Spiaf_0851</name>
</gene>
<dbReference type="Gene3D" id="3.30.70.270">
    <property type="match status" value="1"/>
</dbReference>
<dbReference type="SMART" id="SM00267">
    <property type="entry name" value="GGDEF"/>
    <property type="match status" value="1"/>
</dbReference>
<dbReference type="HOGENOM" id="CLU_308798_0_0_12"/>
<dbReference type="SUPFAM" id="SSF55781">
    <property type="entry name" value="GAF domain-like"/>
    <property type="match status" value="1"/>
</dbReference>
<dbReference type="Pfam" id="PF00990">
    <property type="entry name" value="GGDEF"/>
    <property type="match status" value="1"/>
</dbReference>
<dbReference type="CDD" id="cd01949">
    <property type="entry name" value="GGDEF"/>
    <property type="match status" value="1"/>
</dbReference>
<keyword evidence="5" id="KW-1185">Reference proteome</keyword>
<dbReference type="KEGG" id="sfc:Spiaf_0851"/>
<dbReference type="InterPro" id="IPR029787">
    <property type="entry name" value="Nucleotide_cyclase"/>
</dbReference>